<feature type="compositionally biased region" description="Basic and acidic residues" evidence="1">
    <location>
        <begin position="314"/>
        <end position="329"/>
    </location>
</feature>
<feature type="region of interest" description="Disordered" evidence="1">
    <location>
        <begin position="311"/>
        <end position="335"/>
    </location>
</feature>
<organism evidence="2 3">
    <name type="scientific">Stylophora pistillata</name>
    <name type="common">Smooth cauliflower coral</name>
    <dbReference type="NCBI Taxonomy" id="50429"/>
    <lineage>
        <taxon>Eukaryota</taxon>
        <taxon>Metazoa</taxon>
        <taxon>Cnidaria</taxon>
        <taxon>Anthozoa</taxon>
        <taxon>Hexacorallia</taxon>
        <taxon>Scleractinia</taxon>
        <taxon>Astrocoeniina</taxon>
        <taxon>Pocilloporidae</taxon>
        <taxon>Stylophora</taxon>
    </lineage>
</organism>
<dbReference type="Proteomes" id="UP000225706">
    <property type="component" value="Unassembled WGS sequence"/>
</dbReference>
<evidence type="ECO:0000313" key="3">
    <source>
        <dbReference type="Proteomes" id="UP000225706"/>
    </source>
</evidence>
<proteinExistence type="predicted"/>
<keyword evidence="3" id="KW-1185">Reference proteome</keyword>
<name>A0A2B4SJN5_STYPI</name>
<accession>A0A2B4SJN5</accession>
<dbReference type="OrthoDB" id="5981581at2759"/>
<sequence length="593" mass="65404">MFRLYLQPGDASTSGASTAAAPNLLDESKLAAWTAIPLALTAGSQASRRSRQSGGNQGGGLRLNVGSHNLPLFFPPVVPVPNIPLRGPFPDQWLPYGQASLRVSIFATGSLPPARPSSPEEFQEENDLPKDVWIKNGRSSILTDEFDDGNGFDLYIDGARFLPDSVSITKVAGRVLDKNYTRIGADIDVQATLDSDIYNPEYNYRTEYRDPVFPQSCTLMLKVYTVDRISKTLCCVGYGFLPIFVEVGTTKQPSVSSGNAKVAFNEGPHQIRLYGGSPDLSQPLHESVTQSVSPVPCASLLVRLVQAARHPNGRPKEASEFSESERESEGLLDPKPSYADGAYYSLSCEPTLGECQIFHSMVNRQPVKTREAIKLIGDGQENKLKKDRVIETWIKISVDAAQNLPWSNFTLVSYCLSPPASFYRGAREDSLNHVTKAVFSSSVASPVWKDGLKAWTAVQVFDEGYVMNGCYQLPLYYGDPPEAVLNSLESDNCHNVLGNFRRRKAIKLLEGSSVYVRLSDARRAEELPAPKMKAIQDYLPKERIEKYLNVNPSSSLSSLVPRGVTEDELRMELKDKFVNLTNQLLGGYQKDTS</sequence>
<reference evidence="3" key="1">
    <citation type="journal article" date="2017" name="bioRxiv">
        <title>Comparative analysis of the genomes of Stylophora pistillata and Acropora digitifera provides evidence for extensive differences between species of corals.</title>
        <authorList>
            <person name="Voolstra C.R."/>
            <person name="Li Y."/>
            <person name="Liew Y.J."/>
            <person name="Baumgarten S."/>
            <person name="Zoccola D."/>
            <person name="Flot J.-F."/>
            <person name="Tambutte S."/>
            <person name="Allemand D."/>
            <person name="Aranda M."/>
        </authorList>
    </citation>
    <scope>NUCLEOTIDE SEQUENCE [LARGE SCALE GENOMIC DNA]</scope>
</reference>
<dbReference type="STRING" id="50429.A0A2B4SJN5"/>
<comment type="caution">
    <text evidence="2">The sequence shown here is derived from an EMBL/GenBank/DDBJ whole genome shotgun (WGS) entry which is preliminary data.</text>
</comment>
<dbReference type="AlphaFoldDB" id="A0A2B4SJN5"/>
<gene>
    <name evidence="2" type="ORF">AWC38_SpisGene5082</name>
</gene>
<dbReference type="EMBL" id="LSMT01000055">
    <property type="protein sequence ID" value="PFX30101.1"/>
    <property type="molecule type" value="Genomic_DNA"/>
</dbReference>
<protein>
    <submittedName>
        <fullName evidence="2">Uncharacterized protein</fullName>
    </submittedName>
</protein>
<evidence type="ECO:0000313" key="2">
    <source>
        <dbReference type="EMBL" id="PFX30101.1"/>
    </source>
</evidence>
<evidence type="ECO:0000256" key="1">
    <source>
        <dbReference type="SAM" id="MobiDB-lite"/>
    </source>
</evidence>